<evidence type="ECO:0000256" key="7">
    <source>
        <dbReference type="ARBA" id="ARBA00023014"/>
    </source>
</evidence>
<evidence type="ECO:0000313" key="9">
    <source>
        <dbReference type="EMBL" id="MBO1317344.1"/>
    </source>
</evidence>
<accession>A0A8J7U4T9</accession>
<dbReference type="SFLD" id="SFLDS00029">
    <property type="entry name" value="Radical_SAM"/>
    <property type="match status" value="1"/>
</dbReference>
<dbReference type="SUPFAM" id="SSF52242">
    <property type="entry name" value="Cobalamin (vitamin B12)-binding domain"/>
    <property type="match status" value="1"/>
</dbReference>
<dbReference type="InterPro" id="IPR036724">
    <property type="entry name" value="Cobalamin-bd_sf"/>
</dbReference>
<dbReference type="PROSITE" id="PS51918">
    <property type="entry name" value="RADICAL_SAM"/>
    <property type="match status" value="1"/>
</dbReference>
<comment type="caution">
    <text evidence="10">The sequence shown here is derived from an EMBL/GenBank/DDBJ whole genome shotgun (WGS) entry which is preliminary data.</text>
</comment>
<name>A0A8J7U4T9_9BACT</name>
<dbReference type="EMBL" id="JAFREP010000006">
    <property type="protein sequence ID" value="MBO1318651.1"/>
    <property type="molecule type" value="Genomic_DNA"/>
</dbReference>
<evidence type="ECO:0000256" key="2">
    <source>
        <dbReference type="ARBA" id="ARBA00022603"/>
    </source>
</evidence>
<dbReference type="CDD" id="cd01335">
    <property type="entry name" value="Radical_SAM"/>
    <property type="match status" value="1"/>
</dbReference>
<dbReference type="InterPro" id="IPR007197">
    <property type="entry name" value="rSAM"/>
</dbReference>
<dbReference type="Gene3D" id="3.80.30.20">
    <property type="entry name" value="tm_1862 like domain"/>
    <property type="match status" value="1"/>
</dbReference>
<keyword evidence="11" id="KW-1185">Reference proteome</keyword>
<organism evidence="10 11">
    <name type="scientific">Acanthopleuribacter pedis</name>
    <dbReference type="NCBI Taxonomy" id="442870"/>
    <lineage>
        <taxon>Bacteria</taxon>
        <taxon>Pseudomonadati</taxon>
        <taxon>Acidobacteriota</taxon>
        <taxon>Holophagae</taxon>
        <taxon>Acanthopleuribacterales</taxon>
        <taxon>Acanthopleuribacteraceae</taxon>
        <taxon>Acanthopleuribacter</taxon>
    </lineage>
</organism>
<dbReference type="SFLD" id="SFLDG01082">
    <property type="entry name" value="B12-binding_domain_containing"/>
    <property type="match status" value="1"/>
</dbReference>
<keyword evidence="6" id="KW-0408">Iron</keyword>
<dbReference type="InterPro" id="IPR058240">
    <property type="entry name" value="rSAM_sf"/>
</dbReference>
<feature type="domain" description="Radical SAM core" evidence="8">
    <location>
        <begin position="244"/>
        <end position="470"/>
    </location>
</feature>
<dbReference type="InterPro" id="IPR051198">
    <property type="entry name" value="BchE-like"/>
</dbReference>
<sequence>MNASTPLDCILVGYNDIDFNDFSARQKATEHRAGGYHEVKTNSILQDGRRVTFMEVLNDMIVEATGNDPKLNVFEAPALGAHYLCSYLNTRGLNVDLVNFFNRDQAKFAALLAGKPRTVAITTTFYIDNSPIREIVAFIREHAPDTQIIIGGPHIYNVHADLQNDWETLSFVLKETGGDVYIIDSQGEETLYQTLVALRDGNDLAGVNNLAYRADDESFSPTERKIENNDLNSNIVDWTTFDPNALRPLTYLRTARSCPYSCSFCQYPVLAGPHVVNDIEAIQTQLTYLHEIGTTDLVFIDDTFNVPLPRFKKLLRMMIENQFNFRWVSFLRVANVDEEAIDLMADSGCVGVLLGIESGDPTILKIMNKRADVDRYKWGISQLKRRGIMSYASLICGFPGESKETILNTIHFIEEAAPTFFNVQLYFHDTSAPIHRRHAEFDLKGAGYSWSHAGMNWEEAMDWAKYMYQSIGNSTFISLYGFSLWGISYLVSKGLTPDQLISFGKITKPLLFDSLTDRPSDLETVRPALMEVFKTNCWEDPADAEGKAFWEKVLQDTPAPLRLPQNAVAGTQGRGKVDVHFPDSIFAGLRNWATEKDTTVWIVCHTLFKVFLFQLTKQQSFTTGLAMADKVMPVRVDLSGALDVEDLLNQVITATRSGWRYQDSLPAHTATPNVLFTNRTDFKDDFFGDIDLALIAYRTKKDAFHLALNYDATRFQQQTIEGYLAALQRFSHMIAGRHIAA</sequence>
<dbReference type="PANTHER" id="PTHR43409">
    <property type="entry name" value="ANAEROBIC MAGNESIUM-PROTOPORPHYRIN IX MONOMETHYL ESTER CYCLASE-RELATED"/>
    <property type="match status" value="1"/>
</dbReference>
<keyword evidence="5" id="KW-0479">Metal-binding</keyword>
<dbReference type="InterPro" id="IPR006638">
    <property type="entry name" value="Elp3/MiaA/NifB-like_rSAM"/>
</dbReference>
<evidence type="ECO:0000256" key="3">
    <source>
        <dbReference type="ARBA" id="ARBA00022679"/>
    </source>
</evidence>
<dbReference type="Pfam" id="PF04055">
    <property type="entry name" value="Radical_SAM"/>
    <property type="match status" value="1"/>
</dbReference>
<dbReference type="SMART" id="SM00729">
    <property type="entry name" value="Elp3"/>
    <property type="match status" value="1"/>
</dbReference>
<dbReference type="PANTHER" id="PTHR43409:SF7">
    <property type="entry name" value="BLL1977 PROTEIN"/>
    <property type="match status" value="1"/>
</dbReference>
<evidence type="ECO:0000256" key="4">
    <source>
        <dbReference type="ARBA" id="ARBA00022691"/>
    </source>
</evidence>
<dbReference type="EMBL" id="JAFREP010000002">
    <property type="protein sequence ID" value="MBO1317344.1"/>
    <property type="molecule type" value="Genomic_DNA"/>
</dbReference>
<evidence type="ECO:0000256" key="1">
    <source>
        <dbReference type="ARBA" id="ARBA00001966"/>
    </source>
</evidence>
<dbReference type="GO" id="GO:0046872">
    <property type="term" value="F:metal ion binding"/>
    <property type="evidence" value="ECO:0007669"/>
    <property type="project" value="UniProtKB-KW"/>
</dbReference>
<proteinExistence type="predicted"/>
<keyword evidence="4" id="KW-0949">S-adenosyl-L-methionine</keyword>
<dbReference type="InterPro" id="IPR023404">
    <property type="entry name" value="rSAM_horseshoe"/>
</dbReference>
<dbReference type="SUPFAM" id="SSF52777">
    <property type="entry name" value="CoA-dependent acyltransferases"/>
    <property type="match status" value="1"/>
</dbReference>
<dbReference type="SFLD" id="SFLDG01123">
    <property type="entry name" value="methyltransferase_(Class_B)"/>
    <property type="match status" value="1"/>
</dbReference>
<dbReference type="InterPro" id="IPR034466">
    <property type="entry name" value="Methyltransferase_Class_B"/>
</dbReference>
<keyword evidence="7" id="KW-0411">Iron-sulfur</keyword>
<keyword evidence="2" id="KW-0489">Methyltransferase</keyword>
<dbReference type="SUPFAM" id="SSF102114">
    <property type="entry name" value="Radical SAM enzymes"/>
    <property type="match status" value="1"/>
</dbReference>
<keyword evidence="3" id="KW-0808">Transferase</keyword>
<dbReference type="AlphaFoldDB" id="A0A8J7U4T9"/>
<evidence type="ECO:0000256" key="5">
    <source>
        <dbReference type="ARBA" id="ARBA00022723"/>
    </source>
</evidence>
<evidence type="ECO:0000313" key="11">
    <source>
        <dbReference type="Proteomes" id="UP000664417"/>
    </source>
</evidence>
<evidence type="ECO:0000259" key="8">
    <source>
        <dbReference type="PROSITE" id="PS51918"/>
    </source>
</evidence>
<dbReference type="RefSeq" id="WP_207856581.1">
    <property type="nucleotide sequence ID" value="NZ_JAFREP010000002.1"/>
</dbReference>
<comment type="cofactor">
    <cofactor evidence="1">
        <name>[4Fe-4S] cluster</name>
        <dbReference type="ChEBI" id="CHEBI:49883"/>
    </cofactor>
</comment>
<protein>
    <submittedName>
        <fullName evidence="10">Radical SAM protein</fullName>
    </submittedName>
</protein>
<dbReference type="GO" id="GO:0031419">
    <property type="term" value="F:cobalamin binding"/>
    <property type="evidence" value="ECO:0007669"/>
    <property type="project" value="InterPro"/>
</dbReference>
<reference evidence="10" key="1">
    <citation type="submission" date="2021-03" db="EMBL/GenBank/DDBJ databases">
        <authorList>
            <person name="Wang G."/>
        </authorList>
    </citation>
    <scope>NUCLEOTIDE SEQUENCE</scope>
    <source>
        <strain evidence="10">KCTC 12899</strain>
    </source>
</reference>
<evidence type="ECO:0000313" key="10">
    <source>
        <dbReference type="EMBL" id="MBO1318651.1"/>
    </source>
</evidence>
<dbReference type="GO" id="GO:0003824">
    <property type="term" value="F:catalytic activity"/>
    <property type="evidence" value="ECO:0007669"/>
    <property type="project" value="InterPro"/>
</dbReference>
<evidence type="ECO:0000256" key="6">
    <source>
        <dbReference type="ARBA" id="ARBA00023004"/>
    </source>
</evidence>
<dbReference type="GO" id="GO:0051539">
    <property type="term" value="F:4 iron, 4 sulfur cluster binding"/>
    <property type="evidence" value="ECO:0007669"/>
    <property type="project" value="UniProtKB-KW"/>
</dbReference>
<dbReference type="Gene3D" id="3.30.559.30">
    <property type="entry name" value="Nonribosomal peptide synthetase, condensation domain"/>
    <property type="match status" value="1"/>
</dbReference>
<gene>
    <name evidence="9" type="ORF">J3U88_02645</name>
    <name evidence="10" type="ORF">J3U88_09285</name>
</gene>
<dbReference type="Proteomes" id="UP000664417">
    <property type="component" value="Unassembled WGS sequence"/>
</dbReference>